<dbReference type="PANTHER" id="PTHR43328:SF1">
    <property type="entry name" value="N-ACETYLTRANSFERASE DOMAIN-CONTAINING PROTEIN"/>
    <property type="match status" value="1"/>
</dbReference>
<protein>
    <submittedName>
        <fullName evidence="3">GNAT family N-acetyltransferase</fullName>
    </submittedName>
    <submittedName>
        <fullName evidence="2">Protein N-acetyltransferase, RimJ/RimL family</fullName>
    </submittedName>
</protein>
<dbReference type="Gene3D" id="3.40.630.30">
    <property type="match status" value="1"/>
</dbReference>
<dbReference type="STRING" id="1004.SAMN05661012_03490"/>
<sequence length="184" mass="20923">MNKVRTEDGKRMSYYKMDIFAKRNNMPPVIQLRKTIISDLAHFFTFQLDQEANYLAAFTAKDPGDREAYLTKYAKFVDDPTIHMCTILVNDVITGSIAKFVMHGDAEVTYWIDKAYWGQGIATAALRQLLNEVSTRPIFGRAAFDNIGSQRVLEKCGFVKVGTDKGFANARQAEVEEVIYKLVY</sequence>
<dbReference type="Proteomes" id="UP000183788">
    <property type="component" value="Unassembled WGS sequence"/>
</dbReference>
<dbReference type="InterPro" id="IPR000182">
    <property type="entry name" value="GNAT_dom"/>
</dbReference>
<evidence type="ECO:0000313" key="3">
    <source>
        <dbReference type="EMBL" id="WQG90219.1"/>
    </source>
</evidence>
<dbReference type="PANTHER" id="PTHR43328">
    <property type="entry name" value="ACETYLTRANSFERASE-RELATED"/>
    <property type="match status" value="1"/>
</dbReference>
<dbReference type="EMBL" id="CP140154">
    <property type="protein sequence ID" value="WQG90219.1"/>
    <property type="molecule type" value="Genomic_DNA"/>
</dbReference>
<dbReference type="PROSITE" id="PS51186">
    <property type="entry name" value="GNAT"/>
    <property type="match status" value="1"/>
</dbReference>
<evidence type="ECO:0000313" key="4">
    <source>
        <dbReference type="Proteomes" id="UP000183788"/>
    </source>
</evidence>
<keyword evidence="2" id="KW-0808">Transferase</keyword>
<dbReference type="RefSeq" id="WP_245801791.1">
    <property type="nucleotide sequence ID" value="NZ_CP139972.1"/>
</dbReference>
<accession>A0A1K1R7R0</accession>
<evidence type="ECO:0000259" key="1">
    <source>
        <dbReference type="PROSITE" id="PS51186"/>
    </source>
</evidence>
<evidence type="ECO:0000313" key="2">
    <source>
        <dbReference type="EMBL" id="SFW67859.1"/>
    </source>
</evidence>
<keyword evidence="5" id="KW-1185">Reference proteome</keyword>
<organism evidence="2 4">
    <name type="scientific">Chitinophaga sancti</name>
    <dbReference type="NCBI Taxonomy" id="1004"/>
    <lineage>
        <taxon>Bacteria</taxon>
        <taxon>Pseudomonadati</taxon>
        <taxon>Bacteroidota</taxon>
        <taxon>Chitinophagia</taxon>
        <taxon>Chitinophagales</taxon>
        <taxon>Chitinophagaceae</taxon>
        <taxon>Chitinophaga</taxon>
    </lineage>
</organism>
<dbReference type="Proteomes" id="UP001326715">
    <property type="component" value="Chromosome"/>
</dbReference>
<name>A0A1K1R7R0_9BACT</name>
<proteinExistence type="predicted"/>
<dbReference type="InterPro" id="IPR016181">
    <property type="entry name" value="Acyl_CoA_acyltransferase"/>
</dbReference>
<dbReference type="SUPFAM" id="SSF55729">
    <property type="entry name" value="Acyl-CoA N-acyltransferases (Nat)"/>
    <property type="match status" value="1"/>
</dbReference>
<dbReference type="AlphaFoldDB" id="A0A1K1R7R0"/>
<evidence type="ECO:0000313" key="5">
    <source>
        <dbReference type="Proteomes" id="UP001326715"/>
    </source>
</evidence>
<dbReference type="EMBL" id="FPIZ01000010">
    <property type="protein sequence ID" value="SFW67859.1"/>
    <property type="molecule type" value="Genomic_DNA"/>
</dbReference>
<dbReference type="GO" id="GO:0016747">
    <property type="term" value="F:acyltransferase activity, transferring groups other than amino-acyl groups"/>
    <property type="evidence" value="ECO:0007669"/>
    <property type="project" value="InterPro"/>
</dbReference>
<feature type="domain" description="N-acetyltransferase" evidence="1">
    <location>
        <begin position="30"/>
        <end position="184"/>
    </location>
</feature>
<reference evidence="2 4" key="1">
    <citation type="submission" date="2016-11" db="EMBL/GenBank/DDBJ databases">
        <authorList>
            <person name="Jaros S."/>
            <person name="Januszkiewicz K."/>
            <person name="Wedrychowicz H."/>
        </authorList>
    </citation>
    <scope>NUCLEOTIDE SEQUENCE [LARGE SCALE GENOMIC DNA]</scope>
    <source>
        <strain evidence="2 4">DSM 784</strain>
    </source>
</reference>
<gene>
    <name evidence="2" type="ORF">SAMN05661012_03490</name>
    <name evidence="3" type="ORF">SR876_01820</name>
</gene>
<dbReference type="Pfam" id="PF13302">
    <property type="entry name" value="Acetyltransf_3"/>
    <property type="match status" value="1"/>
</dbReference>
<reference evidence="3 5" key="2">
    <citation type="submission" date="2023-11" db="EMBL/GenBank/DDBJ databases">
        <title>MicrobeMod: A computational toolkit for identifying prokaryotic methylation and restriction-modification with nanopore sequencing.</title>
        <authorList>
            <person name="Crits-Christoph A."/>
            <person name="Kang S.C."/>
            <person name="Lee H."/>
            <person name="Ostrov N."/>
        </authorList>
    </citation>
    <scope>NUCLEOTIDE SEQUENCE [LARGE SCALE GENOMIC DNA]</scope>
    <source>
        <strain evidence="3 5">ATCC 23090</strain>
    </source>
</reference>